<dbReference type="Pfam" id="PF00144">
    <property type="entry name" value="Beta-lactamase"/>
    <property type="match status" value="1"/>
</dbReference>
<gene>
    <name evidence="3" type="ORF">SPHA_30738</name>
</gene>
<dbReference type="EMBL" id="CAHIKZ030001240">
    <property type="protein sequence ID" value="CAE1257416.1"/>
    <property type="molecule type" value="Genomic_DNA"/>
</dbReference>
<dbReference type="OrthoDB" id="5946976at2759"/>
<sequence length="432" mass="48528">MDVFTGFLIASLGAIFIGFLYKKTKSQAKVLPVRVSGHVDPRFKNVEEVFRKNFESGAETGAAFAVYYKGDLVVDLWGGYVNRKGQIPWRENTLAATFSTSKGITALLVARFVELGYLDYKRPVYHYWPEFAQNGKEGITVEMLVSHQAGLIGFDEPISIRLLKSDYEQYTSLLAAQKPFWEPGSTFGYHMLTWGYYVDVLLMKADPKKRTLEQIFQEEITEPFGIDFFQGTPTSEHYRIASRIYMQSLWHQLYLFANKDFWKHMKHAFFDENGYQAAAKRACQEYLGKDAIEAKTDYELRTIPLSSSNGYGTARAIAKLYGIVSNGGVYNKKTLLKESTIDQLEQVVVQGIDAVIGANMTIGRGVMILKSPKGSTMFGHPGFGGQIGICDRQNNLGIAYVTNNLAVLSLLGRSYSILNEAVFKCLEHIQDG</sequence>
<evidence type="ECO:0000313" key="3">
    <source>
        <dbReference type="EMBL" id="CAE1257416.1"/>
    </source>
</evidence>
<dbReference type="Gene3D" id="3.40.710.10">
    <property type="entry name" value="DD-peptidase/beta-lactamase superfamily"/>
    <property type="match status" value="1"/>
</dbReference>
<dbReference type="PANTHER" id="PTHR43319:SF3">
    <property type="entry name" value="BETA-LACTAMASE-RELATED DOMAIN-CONTAINING PROTEIN"/>
    <property type="match status" value="1"/>
</dbReference>
<evidence type="ECO:0000313" key="4">
    <source>
        <dbReference type="Proteomes" id="UP000597762"/>
    </source>
</evidence>
<dbReference type="InterPro" id="IPR012338">
    <property type="entry name" value="Beta-lactam/transpept-like"/>
</dbReference>
<keyword evidence="1" id="KW-0472">Membrane</keyword>
<keyword evidence="1" id="KW-1133">Transmembrane helix</keyword>
<feature type="domain" description="Beta-lactamase-related" evidence="2">
    <location>
        <begin position="50"/>
        <end position="404"/>
    </location>
</feature>
<keyword evidence="4" id="KW-1185">Reference proteome</keyword>
<feature type="transmembrane region" description="Helical" evidence="1">
    <location>
        <begin position="6"/>
        <end position="21"/>
    </location>
</feature>
<dbReference type="Proteomes" id="UP000597762">
    <property type="component" value="Unassembled WGS sequence"/>
</dbReference>
<dbReference type="InterPro" id="IPR052907">
    <property type="entry name" value="Beta-lactamase/esterase"/>
</dbReference>
<evidence type="ECO:0000259" key="2">
    <source>
        <dbReference type="Pfam" id="PF00144"/>
    </source>
</evidence>
<accession>A0A812C9A7</accession>
<dbReference type="AlphaFoldDB" id="A0A812C9A7"/>
<keyword evidence="1" id="KW-0812">Transmembrane</keyword>
<organism evidence="3 4">
    <name type="scientific">Acanthosepion pharaonis</name>
    <name type="common">Pharaoh cuttlefish</name>
    <name type="synonym">Sepia pharaonis</name>
    <dbReference type="NCBI Taxonomy" id="158019"/>
    <lineage>
        <taxon>Eukaryota</taxon>
        <taxon>Metazoa</taxon>
        <taxon>Spiralia</taxon>
        <taxon>Lophotrochozoa</taxon>
        <taxon>Mollusca</taxon>
        <taxon>Cephalopoda</taxon>
        <taxon>Coleoidea</taxon>
        <taxon>Decapodiformes</taxon>
        <taxon>Sepiida</taxon>
        <taxon>Sepiina</taxon>
        <taxon>Sepiidae</taxon>
        <taxon>Acanthosepion</taxon>
    </lineage>
</organism>
<dbReference type="SUPFAM" id="SSF56601">
    <property type="entry name" value="beta-lactamase/transpeptidase-like"/>
    <property type="match status" value="1"/>
</dbReference>
<evidence type="ECO:0000256" key="1">
    <source>
        <dbReference type="SAM" id="Phobius"/>
    </source>
</evidence>
<name>A0A812C9A7_ACAPH</name>
<reference evidence="3" key="1">
    <citation type="submission" date="2021-01" db="EMBL/GenBank/DDBJ databases">
        <authorList>
            <person name="Li R."/>
            <person name="Bekaert M."/>
        </authorList>
    </citation>
    <scope>NUCLEOTIDE SEQUENCE</scope>
    <source>
        <strain evidence="3">Farmed</strain>
    </source>
</reference>
<dbReference type="PANTHER" id="PTHR43319">
    <property type="entry name" value="BETA-LACTAMASE-RELATED"/>
    <property type="match status" value="1"/>
</dbReference>
<protein>
    <recommendedName>
        <fullName evidence="2">Beta-lactamase-related domain-containing protein</fullName>
    </recommendedName>
</protein>
<proteinExistence type="predicted"/>
<comment type="caution">
    <text evidence="3">The sequence shown here is derived from an EMBL/GenBank/DDBJ whole genome shotgun (WGS) entry which is preliminary data.</text>
</comment>
<dbReference type="InterPro" id="IPR001466">
    <property type="entry name" value="Beta-lactam-related"/>
</dbReference>